<reference evidence="1" key="1">
    <citation type="journal article" date="2023" name="G3 (Bethesda)">
        <title>Whole genome assembly and annotation of the endangered Caribbean coral Acropora cervicornis.</title>
        <authorList>
            <person name="Selwyn J.D."/>
            <person name="Vollmer S.V."/>
        </authorList>
    </citation>
    <scope>NUCLEOTIDE SEQUENCE</scope>
    <source>
        <strain evidence="1">K2</strain>
    </source>
</reference>
<comment type="caution">
    <text evidence="1">The sequence shown here is derived from an EMBL/GenBank/DDBJ whole genome shotgun (WGS) entry which is preliminary data.</text>
</comment>
<reference evidence="1" key="2">
    <citation type="journal article" date="2023" name="Science">
        <title>Genomic signatures of disease resistance in endangered staghorn corals.</title>
        <authorList>
            <person name="Vollmer S.V."/>
            <person name="Selwyn J.D."/>
            <person name="Despard B.A."/>
            <person name="Roesel C.L."/>
        </authorList>
    </citation>
    <scope>NUCLEOTIDE SEQUENCE</scope>
    <source>
        <strain evidence="1">K2</strain>
    </source>
</reference>
<accession>A0AAD9PQT5</accession>
<sequence>MFQNSGKCSKLFVQDNCPRLNCAKARKALKEVGGALFPIPKGSGDLNPIENVFNVAKEELQTQAIRLNSTYESFEDFAKRAKSTLYSMRREIIDNTIASMFKRLDLITKNRGRRTKY</sequence>
<organism evidence="1 2">
    <name type="scientific">Acropora cervicornis</name>
    <name type="common">Staghorn coral</name>
    <dbReference type="NCBI Taxonomy" id="6130"/>
    <lineage>
        <taxon>Eukaryota</taxon>
        <taxon>Metazoa</taxon>
        <taxon>Cnidaria</taxon>
        <taxon>Anthozoa</taxon>
        <taxon>Hexacorallia</taxon>
        <taxon>Scleractinia</taxon>
        <taxon>Astrocoeniina</taxon>
        <taxon>Acroporidae</taxon>
        <taxon>Acropora</taxon>
    </lineage>
</organism>
<evidence type="ECO:0000313" key="1">
    <source>
        <dbReference type="EMBL" id="KAK2547364.1"/>
    </source>
</evidence>
<dbReference type="AlphaFoldDB" id="A0AAD9PQT5"/>
<dbReference type="EMBL" id="JARQWQ010000189">
    <property type="protein sequence ID" value="KAK2547364.1"/>
    <property type="molecule type" value="Genomic_DNA"/>
</dbReference>
<dbReference type="Gene3D" id="3.30.420.10">
    <property type="entry name" value="Ribonuclease H-like superfamily/Ribonuclease H"/>
    <property type="match status" value="1"/>
</dbReference>
<gene>
    <name evidence="1" type="ORF">P5673_032732</name>
</gene>
<name>A0AAD9PQT5_ACRCE</name>
<protein>
    <recommendedName>
        <fullName evidence="3">Tc1-like transposase DDE domain-containing protein</fullName>
    </recommendedName>
</protein>
<dbReference type="Proteomes" id="UP001249851">
    <property type="component" value="Unassembled WGS sequence"/>
</dbReference>
<evidence type="ECO:0000313" key="2">
    <source>
        <dbReference type="Proteomes" id="UP001249851"/>
    </source>
</evidence>
<evidence type="ECO:0008006" key="3">
    <source>
        <dbReference type="Google" id="ProtNLM"/>
    </source>
</evidence>
<keyword evidence="2" id="KW-1185">Reference proteome</keyword>
<dbReference type="InterPro" id="IPR036397">
    <property type="entry name" value="RNaseH_sf"/>
</dbReference>
<dbReference type="GO" id="GO:0003676">
    <property type="term" value="F:nucleic acid binding"/>
    <property type="evidence" value="ECO:0007669"/>
    <property type="project" value="InterPro"/>
</dbReference>
<proteinExistence type="predicted"/>